<dbReference type="AlphaFoldDB" id="A0A2K9YT94"/>
<reference evidence="1 2" key="2">
    <citation type="submission" date="2018-10" db="EMBL/GenBank/DDBJ databases">
        <title>Detection and isolation of Mycoplasma hominis as a predominant microorganism from pelvic cavity of patient with salpingitis and tubo-ovarian abscess.</title>
        <authorList>
            <person name="Guschin A.E."/>
            <person name="Khayrullina G.A."/>
            <person name="Rakovskaya I.V."/>
            <person name="Shelenkov A.A."/>
            <person name="Shagin D.A."/>
        </authorList>
    </citation>
    <scope>NUCLEOTIDE SEQUENCE [LARGE SCALE GENOMIC DNA]</scope>
    <source>
        <strain evidence="2">TOA</strain>
    </source>
</reference>
<evidence type="ECO:0000313" key="1">
    <source>
        <dbReference type="EMBL" id="AYN65393.1"/>
    </source>
</evidence>
<gene>
    <name evidence="1" type="ORF">KN71_001645</name>
</gene>
<evidence type="ECO:0000313" key="2">
    <source>
        <dbReference type="Proteomes" id="UP000029712"/>
    </source>
</evidence>
<dbReference type="OrthoDB" id="400752at2"/>
<dbReference type="EMBL" id="CP033021">
    <property type="protein sequence ID" value="AYN65393.1"/>
    <property type="molecule type" value="Genomic_DNA"/>
</dbReference>
<dbReference type="PANTHER" id="PTHR11040">
    <property type="entry name" value="ZINC/IRON TRANSPORTER"/>
    <property type="match status" value="1"/>
</dbReference>
<protein>
    <submittedName>
        <fullName evidence="1">Uncharacterized protein</fullName>
    </submittedName>
</protein>
<name>A0A2K9YT94_METHO</name>
<organism evidence="1 2">
    <name type="scientific">Metamycoplasma hominis</name>
    <name type="common">Mycoplasma hominis</name>
    <dbReference type="NCBI Taxonomy" id="2098"/>
    <lineage>
        <taxon>Bacteria</taxon>
        <taxon>Bacillati</taxon>
        <taxon>Mycoplasmatota</taxon>
        <taxon>Mycoplasmoidales</taxon>
        <taxon>Metamycoplasmataceae</taxon>
        <taxon>Metamycoplasma</taxon>
    </lineage>
</organism>
<accession>A0A2K9YT94</accession>
<dbReference type="RefSeq" id="WP_020002396.1">
    <property type="nucleotide sequence ID" value="NZ_CP011538.1"/>
</dbReference>
<dbReference type="GeneID" id="89679588"/>
<dbReference type="GO" id="GO:0016020">
    <property type="term" value="C:membrane"/>
    <property type="evidence" value="ECO:0007669"/>
    <property type="project" value="TreeGrafter"/>
</dbReference>
<proteinExistence type="predicted"/>
<sequence length="314" mass="35446">MFIGTSAFNGNITLATFVNLIIYILILLGVPSLVLGVISIFKLKITDKKNIYIYAFATGMFLMIGTVGFFKESFDWSNSYLHGLRVYSETNIPWIQAAIIGLSALLGLILVILGRFIFVKYLKTDVHADHNKHNHSDHLFSIKDFDNPRAAWGAILMLMSHRIIDGLFLGYNVYTLTSIGGTYKANIPLIITFNIHILLEILVVYYRQIQYGEKKSKAILYNFLTFLLIIPFMLIGGLLGQYIEHSKVFWIIPSFLALGGGIITFMSIFELVPEFIHVRNQSPKVLYTSFALFSLGLVLTIVILCFHTHTATAF</sequence>
<dbReference type="PANTHER" id="PTHR11040:SF44">
    <property type="entry name" value="PROTEIN ZNTC-RELATED"/>
    <property type="match status" value="1"/>
</dbReference>
<dbReference type="GO" id="GO:0005385">
    <property type="term" value="F:zinc ion transmembrane transporter activity"/>
    <property type="evidence" value="ECO:0007669"/>
    <property type="project" value="TreeGrafter"/>
</dbReference>
<dbReference type="Proteomes" id="UP000029712">
    <property type="component" value="Chromosome"/>
</dbReference>
<reference evidence="1 2" key="1">
    <citation type="submission" date="2014-08" db="EMBL/GenBank/DDBJ databases">
        <authorList>
            <person name="Kuleshov K."/>
            <person name="Dedkov V."/>
            <person name="Markelov M."/>
            <person name="Pimkina E."/>
        </authorList>
    </citation>
    <scope>NUCLEOTIDE SEQUENCE [LARGE SCALE GENOMIC DNA]</scope>
    <source>
        <strain evidence="2">TOA</strain>
    </source>
</reference>